<evidence type="ECO:0000256" key="1">
    <source>
        <dbReference type="SAM" id="Coils"/>
    </source>
</evidence>
<feature type="compositionally biased region" description="Polar residues" evidence="2">
    <location>
        <begin position="125"/>
        <end position="134"/>
    </location>
</feature>
<gene>
    <name evidence="3" type="primary">Contig18561.g19725</name>
    <name evidence="3" type="ORF">STYLEM_19408</name>
</gene>
<feature type="coiled-coil region" evidence="1">
    <location>
        <begin position="1236"/>
        <end position="1263"/>
    </location>
</feature>
<feature type="region of interest" description="Disordered" evidence="2">
    <location>
        <begin position="946"/>
        <end position="1030"/>
    </location>
</feature>
<evidence type="ECO:0000313" key="4">
    <source>
        <dbReference type="Proteomes" id="UP000039865"/>
    </source>
</evidence>
<name>A0A078B7R4_STYLE</name>
<feature type="region of interest" description="Disordered" evidence="2">
    <location>
        <begin position="104"/>
        <end position="134"/>
    </location>
</feature>
<organism evidence="3 4">
    <name type="scientific">Stylonychia lemnae</name>
    <name type="common">Ciliate</name>
    <dbReference type="NCBI Taxonomy" id="5949"/>
    <lineage>
        <taxon>Eukaryota</taxon>
        <taxon>Sar</taxon>
        <taxon>Alveolata</taxon>
        <taxon>Ciliophora</taxon>
        <taxon>Intramacronucleata</taxon>
        <taxon>Spirotrichea</taxon>
        <taxon>Stichotrichia</taxon>
        <taxon>Sporadotrichida</taxon>
        <taxon>Oxytrichidae</taxon>
        <taxon>Stylonychinae</taxon>
        <taxon>Stylonychia</taxon>
    </lineage>
</organism>
<accession>A0A078B7R4</accession>
<reference evidence="3 4" key="1">
    <citation type="submission" date="2014-06" db="EMBL/GenBank/DDBJ databases">
        <authorList>
            <person name="Swart Estienne"/>
        </authorList>
    </citation>
    <scope>NUCLEOTIDE SEQUENCE [LARGE SCALE GENOMIC DNA]</scope>
    <source>
        <strain evidence="3 4">130c</strain>
    </source>
</reference>
<keyword evidence="1" id="KW-0175">Coiled coil</keyword>
<feature type="region of interest" description="Disordered" evidence="2">
    <location>
        <begin position="175"/>
        <end position="215"/>
    </location>
</feature>
<evidence type="ECO:0000313" key="3">
    <source>
        <dbReference type="EMBL" id="CDW90266.1"/>
    </source>
</evidence>
<dbReference type="AlphaFoldDB" id="A0A078B7R4"/>
<evidence type="ECO:0000256" key="2">
    <source>
        <dbReference type="SAM" id="MobiDB-lite"/>
    </source>
</evidence>
<feature type="compositionally biased region" description="Low complexity" evidence="2">
    <location>
        <begin position="1000"/>
        <end position="1014"/>
    </location>
</feature>
<sequence length="1263" mass="148480">MLEIKNYLQNEKCKFEQGLNSILPWHQIFKANFQINLSCQLCEGNSNKSCIFYKTPLKLCFQQSWYSEVVIGNQSSRSNQMYQPILRSKEGSVDNKIQTNLSKKQGSLVRDTKVDKRAPVAGGKISSNNKPMNESTFNYEEVQNQRSRGNTPNQTNRRLHEEFVVNNIIHDEQIIEVKQDQDTQESDHEEAERRIRPSDEVQYSSHQSQNTHDNRGSLQQHLYMNENHANSDFPNGTKSFQVMQEAQKSSGGHVNDYMVIDDYNSHQQFEIIKEEVKDDVSHIYETRDRQNSDLKRFVNDEDCQDKPALRINQQKANFNPNSFSPSIKFDEDITYEKDQNLRYQNHFNDINSDHTRNQRDHFNILDESSLKGSNFFISTQNIAPEMGSPESFGSPVKQVDQDRNVQMLQQRKEQVIQQAHILSFSDQNQNHHIEYPPLQQRESIELINSNHQSRVVAQNDIDGNMLMNSMSLGNLANYSQSQVNQNNNLNNNNYNNQINMNLNSAANINNIERSISPTMSMQQRRLNEILKSSQSDTHSLNTSVQQDRIDDKQLSGMLDLEKNYVIMQYENILQQLNFEFQKLLQKAKESEEALQQKDSVIKTQSRILSEKDDQQFQLEQINRQLNSQVQDLLQELDIMTQSQQQLAVQLTNSQADQPPSESWRLDKEFLEQRIQTLQGKVNFADQTERDLRDQIEMCQAKLRASESKLRGKEEEMFSILRENNTLQRDIQNLKEIEYQIKQEIQVSNSQRLMTENEVQELKQQFTNLQIQQRVRDQELDHLIRENRNLRGTIELQQHSYNEVMMELGSTKQVVSDMERTKLQMQNHIEKQDREGQSLKQEVKRSQFAIEQEKSKVEGIEEHYKQEIQKLIQQSLNQKKWDQQQWEKQQKQSLYEQEQQQKSLQQQSKNFQDKQLINMGEDFNYRTQQNLNNTITFKDQNEFIKSQQPLQDNRSTYYSPQRNQRGQPQQKIETQYSPRENNETSKQAKNNTAWPYLFGGQQSNQNQPQQQTKHQQYQDKVPNYPPPKQPYIEKTLINLQNQQKNNLNDNLSLTRRPNVPNKNESQLHSVFQWENDQNSRNVLSVGSRSLEKSDNSLMANSQSNKNFYNQNEQQQPQNNRNQGNHQSSLSANFDQQNINQYKSNTGGGINFKQLRQQLDQDLQPAGKRSTIQMMQSPLNGRNQNHEQQISHLQNSLSALQMDKERVSIIQKYRTFYQVENEYRKIGHPKNKLQIGKKQELELEVEIIDKNIQNLRQKLREMHAL</sequence>
<feature type="coiled-coil region" evidence="1">
    <location>
        <begin position="566"/>
        <end position="715"/>
    </location>
</feature>
<dbReference type="InParanoid" id="A0A078B7R4"/>
<dbReference type="OrthoDB" id="313568at2759"/>
<keyword evidence="4" id="KW-1185">Reference proteome</keyword>
<protein>
    <submittedName>
        <fullName evidence="3">Uncharacterized protein</fullName>
    </submittedName>
</protein>
<dbReference type="Proteomes" id="UP000039865">
    <property type="component" value="Unassembled WGS sequence"/>
</dbReference>
<feature type="compositionally biased region" description="Polar residues" evidence="2">
    <location>
        <begin position="946"/>
        <end position="992"/>
    </location>
</feature>
<feature type="compositionally biased region" description="Basic and acidic residues" evidence="2">
    <location>
        <begin position="190"/>
        <end position="199"/>
    </location>
</feature>
<feature type="compositionally biased region" description="Polar residues" evidence="2">
    <location>
        <begin position="201"/>
        <end position="215"/>
    </location>
</feature>
<feature type="coiled-coil region" evidence="1">
    <location>
        <begin position="814"/>
        <end position="869"/>
    </location>
</feature>
<feature type="coiled-coil region" evidence="1">
    <location>
        <begin position="744"/>
        <end position="771"/>
    </location>
</feature>
<dbReference type="EMBL" id="CCKQ01018310">
    <property type="protein sequence ID" value="CDW90266.1"/>
    <property type="molecule type" value="Genomic_DNA"/>
</dbReference>
<proteinExistence type="predicted"/>